<name>A0A4V6RGM3_9HYME</name>
<keyword evidence="2" id="KW-1185">Reference proteome</keyword>
<dbReference type="PANTHER" id="PTHR21398:SF21">
    <property type="entry name" value="AGAP004005-PA"/>
    <property type="match status" value="1"/>
</dbReference>
<protein>
    <submittedName>
        <fullName evidence="1">Uncharacterized protein</fullName>
    </submittedName>
</protein>
<reference evidence="1 2" key="1">
    <citation type="journal article" date="2019" name="Philos. Trans. R. Soc. Lond., B, Biol. Sci.">
        <title>Ant behaviour and brain gene expression of defending hosts depend on the ecological success of the intruding social parasite.</title>
        <authorList>
            <person name="Kaur R."/>
            <person name="Stoldt M."/>
            <person name="Jongepier E."/>
            <person name="Feldmeyer B."/>
            <person name="Menzel F."/>
            <person name="Bornberg-Bauer E."/>
            <person name="Foitzik S."/>
        </authorList>
    </citation>
    <scope>NUCLEOTIDE SEQUENCE [LARGE SCALE GENOMIC DNA]</scope>
    <source>
        <tissue evidence="1">Whole body</tissue>
    </source>
</reference>
<evidence type="ECO:0000313" key="2">
    <source>
        <dbReference type="Proteomes" id="UP000310200"/>
    </source>
</evidence>
<dbReference type="PANTHER" id="PTHR21398">
    <property type="entry name" value="AGAP007094-PA"/>
    <property type="match status" value="1"/>
</dbReference>
<dbReference type="InterPro" id="IPR006631">
    <property type="entry name" value="DM4_12"/>
</dbReference>
<gene>
    <name evidence="1" type="ORF">DBV15_01456</name>
</gene>
<dbReference type="Pfam" id="PF07841">
    <property type="entry name" value="DM4_12"/>
    <property type="match status" value="2"/>
</dbReference>
<accession>A0A4V6RGM3</accession>
<dbReference type="Proteomes" id="UP000310200">
    <property type="component" value="Unassembled WGS sequence"/>
</dbReference>
<proteinExistence type="predicted"/>
<evidence type="ECO:0000313" key="1">
    <source>
        <dbReference type="EMBL" id="TGZ53394.1"/>
    </source>
</evidence>
<organism evidence="1 2">
    <name type="scientific">Temnothorax longispinosus</name>
    <dbReference type="NCBI Taxonomy" id="300112"/>
    <lineage>
        <taxon>Eukaryota</taxon>
        <taxon>Metazoa</taxon>
        <taxon>Ecdysozoa</taxon>
        <taxon>Arthropoda</taxon>
        <taxon>Hexapoda</taxon>
        <taxon>Insecta</taxon>
        <taxon>Pterygota</taxon>
        <taxon>Neoptera</taxon>
        <taxon>Endopterygota</taxon>
        <taxon>Hymenoptera</taxon>
        <taxon>Apocrita</taxon>
        <taxon>Aculeata</taxon>
        <taxon>Formicoidea</taxon>
        <taxon>Formicidae</taxon>
        <taxon>Myrmicinae</taxon>
        <taxon>Temnothorax</taxon>
    </lineage>
</organism>
<dbReference type="SMART" id="SM00718">
    <property type="entry name" value="DM4_12"/>
    <property type="match status" value="2"/>
</dbReference>
<dbReference type="EMBL" id="QBLH01001040">
    <property type="protein sequence ID" value="TGZ53394.1"/>
    <property type="molecule type" value="Genomic_DNA"/>
</dbReference>
<dbReference type="AlphaFoldDB" id="A0A4V6RGM3"/>
<dbReference type="STRING" id="300112.A0A4V6RGM3"/>
<comment type="caution">
    <text evidence="1">The sequence shown here is derived from an EMBL/GenBank/DDBJ whole genome shotgun (WGS) entry which is preliminary data.</text>
</comment>
<sequence length="401" mass="44848">MPIDINQNSSHKIFGGTYCPTTTMISGSTSLNRTPGNPTCHVATVLQKMIGSIVLALLLFCQSINNGRCLRANGTHDEISEAARRHRLRRSLTFPDPSMLLLILGLGTPLQLDRESVIVGVFAKMQYTMPTNATDFTEPGVYYTRASKSRWSFYRMFEKVAALYGFGGKECLLKAICEVAYVPFDVHHGLLGQLVQTFLRPSSTREEYDEYGDREYRAAERLGEQAEGAGCHALYPECRRSVLDFTLGISMPVAMTKRGGIAFSSGFQLNYALPWNLSQFEPTIIPARHIRDLDLQETYVAIENLLDEHGWRDGRQCLLRTICELGETPLHRTQQDILGEVIHLILTPTEDLPVAINSSHRSADKLYQEAERLGKSGGDCVLTYPDCTESPLESFTEIIFP</sequence>